<dbReference type="WBParaSite" id="SBAD_0000343801-mRNA-1">
    <property type="protein sequence ID" value="SBAD_0000343801-mRNA-1"/>
    <property type="gene ID" value="SBAD_0000343801"/>
</dbReference>
<dbReference type="AlphaFoldDB" id="A0A183II39"/>
<organism evidence="3">
    <name type="scientific">Soboliphyme baturini</name>
    <dbReference type="NCBI Taxonomy" id="241478"/>
    <lineage>
        <taxon>Eukaryota</taxon>
        <taxon>Metazoa</taxon>
        <taxon>Ecdysozoa</taxon>
        <taxon>Nematoda</taxon>
        <taxon>Enoplea</taxon>
        <taxon>Dorylaimia</taxon>
        <taxon>Dioctophymatida</taxon>
        <taxon>Dioctophymatoidea</taxon>
        <taxon>Soboliphymatidae</taxon>
        <taxon>Soboliphyme</taxon>
    </lineage>
</organism>
<evidence type="ECO:0000313" key="3">
    <source>
        <dbReference type="WBParaSite" id="SBAD_0000343801-mRNA-1"/>
    </source>
</evidence>
<evidence type="ECO:0000313" key="1">
    <source>
        <dbReference type="EMBL" id="VDP00647.1"/>
    </source>
</evidence>
<sequence length="122" mass="13639">MNTVRAPSISPAGTEAVIGNEISALSTNCDDECPFRSIAYIHDPRPDRSVCPPGGEGDKAVTTDELLRGGCDRHSQTQRQYTKQNRTREACDWSPKRNRSCFRHDRTEVMKTGKTQSYCTCN</sequence>
<reference evidence="1 2" key="2">
    <citation type="submission" date="2018-11" db="EMBL/GenBank/DDBJ databases">
        <authorList>
            <consortium name="Pathogen Informatics"/>
        </authorList>
    </citation>
    <scope>NUCLEOTIDE SEQUENCE [LARGE SCALE GENOMIC DNA]</scope>
</reference>
<reference evidence="3" key="1">
    <citation type="submission" date="2016-06" db="UniProtKB">
        <authorList>
            <consortium name="WormBaseParasite"/>
        </authorList>
    </citation>
    <scope>IDENTIFICATION</scope>
</reference>
<accession>A0A183II39</accession>
<name>A0A183II39_9BILA</name>
<dbReference type="Proteomes" id="UP000270296">
    <property type="component" value="Unassembled WGS sequence"/>
</dbReference>
<proteinExistence type="predicted"/>
<gene>
    <name evidence="1" type="ORF">SBAD_LOCUS3284</name>
</gene>
<evidence type="ECO:0000313" key="2">
    <source>
        <dbReference type="Proteomes" id="UP000270296"/>
    </source>
</evidence>
<protein>
    <submittedName>
        <fullName evidence="3">Thyroglobulin type-1 domain-containing protein</fullName>
    </submittedName>
</protein>
<keyword evidence="2" id="KW-1185">Reference proteome</keyword>
<dbReference type="EMBL" id="UZAM01007666">
    <property type="protein sequence ID" value="VDP00647.1"/>
    <property type="molecule type" value="Genomic_DNA"/>
</dbReference>